<name>A0A0E9RWU9_ANGAN</name>
<accession>A0A0E9RWU9</accession>
<organism evidence="1">
    <name type="scientific">Anguilla anguilla</name>
    <name type="common">European freshwater eel</name>
    <name type="synonym">Muraena anguilla</name>
    <dbReference type="NCBI Taxonomy" id="7936"/>
    <lineage>
        <taxon>Eukaryota</taxon>
        <taxon>Metazoa</taxon>
        <taxon>Chordata</taxon>
        <taxon>Craniata</taxon>
        <taxon>Vertebrata</taxon>
        <taxon>Euteleostomi</taxon>
        <taxon>Actinopterygii</taxon>
        <taxon>Neopterygii</taxon>
        <taxon>Teleostei</taxon>
        <taxon>Anguilliformes</taxon>
        <taxon>Anguillidae</taxon>
        <taxon>Anguilla</taxon>
    </lineage>
</organism>
<protein>
    <submittedName>
        <fullName evidence="1">Uncharacterized protein</fullName>
    </submittedName>
</protein>
<reference evidence="1" key="2">
    <citation type="journal article" date="2015" name="Fish Shellfish Immunol.">
        <title>Early steps in the European eel (Anguilla anguilla)-Vibrio vulnificus interaction in the gills: Role of the RtxA13 toxin.</title>
        <authorList>
            <person name="Callol A."/>
            <person name="Pajuelo D."/>
            <person name="Ebbesson L."/>
            <person name="Teles M."/>
            <person name="MacKenzie S."/>
            <person name="Amaro C."/>
        </authorList>
    </citation>
    <scope>NUCLEOTIDE SEQUENCE</scope>
</reference>
<dbReference type="AlphaFoldDB" id="A0A0E9RWU9"/>
<dbReference type="EMBL" id="GBXM01075260">
    <property type="protein sequence ID" value="JAH33317.1"/>
    <property type="molecule type" value="Transcribed_RNA"/>
</dbReference>
<evidence type="ECO:0000313" key="1">
    <source>
        <dbReference type="EMBL" id="JAH33317.1"/>
    </source>
</evidence>
<reference evidence="1" key="1">
    <citation type="submission" date="2014-11" db="EMBL/GenBank/DDBJ databases">
        <authorList>
            <person name="Amaro Gonzalez C."/>
        </authorList>
    </citation>
    <scope>NUCLEOTIDE SEQUENCE</scope>
</reference>
<sequence length="42" mass="4965">MSLYIFFFVVRSFTPFCKDWHSSFGEISETADDKRWISPKGT</sequence>
<proteinExistence type="predicted"/>